<sequence>MMTKEKIEFIKTVFPNIEKILTFATEDNLNKLFEQAQQKVDYELTEAQFE</sequence>
<evidence type="ECO:0000313" key="2">
    <source>
        <dbReference type="Proteomes" id="UP000352698"/>
    </source>
</evidence>
<organism evidence="1 2">
    <name type="scientific">Enterococcus hirae</name>
    <dbReference type="NCBI Taxonomy" id="1354"/>
    <lineage>
        <taxon>Bacteria</taxon>
        <taxon>Bacillati</taxon>
        <taxon>Bacillota</taxon>
        <taxon>Bacilli</taxon>
        <taxon>Lactobacillales</taxon>
        <taxon>Enterococcaceae</taxon>
        <taxon>Enterococcus</taxon>
    </lineage>
</organism>
<dbReference type="RefSeq" id="WP_010738246.1">
    <property type="nucleotide sequence ID" value="NZ_CABEEP010000001.1"/>
</dbReference>
<proteinExistence type="predicted"/>
<dbReference type="AlphaFoldDB" id="A0A7Z9AT19"/>
<protein>
    <submittedName>
        <fullName evidence="1">Uncharacterized protein</fullName>
    </submittedName>
</protein>
<dbReference type="Proteomes" id="UP000352698">
    <property type="component" value="Unassembled WGS sequence"/>
</dbReference>
<dbReference type="EMBL" id="CABEEP010000001">
    <property type="protein sequence ID" value="VTQ61239.1"/>
    <property type="molecule type" value="Genomic_DNA"/>
</dbReference>
<name>A0A7Z9AT19_ENTHR</name>
<evidence type="ECO:0000313" key="1">
    <source>
        <dbReference type="EMBL" id="VTQ61239.1"/>
    </source>
</evidence>
<reference evidence="1 2" key="1">
    <citation type="submission" date="2019-05" db="EMBL/GenBank/DDBJ databases">
        <authorList>
            <consortium name="Pathogen Informatics"/>
        </authorList>
    </citation>
    <scope>NUCLEOTIDE SEQUENCE [LARGE SCALE GENOMIC DNA]</scope>
    <source>
        <strain evidence="1 2">NCTC12204</strain>
    </source>
</reference>
<comment type="caution">
    <text evidence="1">The sequence shown here is derived from an EMBL/GenBank/DDBJ whole genome shotgun (WGS) entry which is preliminary data.</text>
</comment>
<accession>A0A7Z9AT19</accession>
<gene>
    <name evidence="1" type="ORF">NCTC12204_00768</name>
</gene>